<dbReference type="InParanoid" id="D0NS87"/>
<proteinExistence type="predicted"/>
<evidence type="ECO:0000313" key="1">
    <source>
        <dbReference type="EMBL" id="EEY64432.1"/>
    </source>
</evidence>
<evidence type="ECO:0000313" key="2">
    <source>
        <dbReference type="Proteomes" id="UP000006643"/>
    </source>
</evidence>
<keyword evidence="2" id="KW-1185">Reference proteome</keyword>
<protein>
    <submittedName>
        <fullName evidence="1">Uncharacterized protein</fullName>
    </submittedName>
</protein>
<gene>
    <name evidence="1" type="ORF">PITG_15651</name>
</gene>
<accession>D0NS87</accession>
<dbReference type="OrthoDB" id="125131at2759"/>
<dbReference type="Proteomes" id="UP000006643">
    <property type="component" value="Unassembled WGS sequence"/>
</dbReference>
<dbReference type="HOGENOM" id="CLU_000384_17_2_1"/>
<dbReference type="KEGG" id="pif:PITG_15651"/>
<dbReference type="AlphaFoldDB" id="D0NS87"/>
<organism evidence="1 2">
    <name type="scientific">Phytophthora infestans (strain T30-4)</name>
    <name type="common">Potato late blight agent</name>
    <dbReference type="NCBI Taxonomy" id="403677"/>
    <lineage>
        <taxon>Eukaryota</taxon>
        <taxon>Sar</taxon>
        <taxon>Stramenopiles</taxon>
        <taxon>Oomycota</taxon>
        <taxon>Peronosporomycetes</taxon>
        <taxon>Peronosporales</taxon>
        <taxon>Peronosporaceae</taxon>
        <taxon>Phytophthora</taxon>
    </lineage>
</organism>
<dbReference type="GeneID" id="9475319"/>
<dbReference type="eggNOG" id="KOG0017">
    <property type="taxonomic scope" value="Eukaryota"/>
</dbReference>
<dbReference type="EMBL" id="DS028157">
    <property type="protein sequence ID" value="EEY64432.1"/>
    <property type="molecule type" value="Genomic_DNA"/>
</dbReference>
<dbReference type="VEuPathDB" id="FungiDB:PITG_15651"/>
<sequence length="150" mass="17233">MKPVRSSIDRKLLKVVCLYELRKAVDNVGSDELLMLIKQRIGTIKSEQTPDLDELFEKKLKITLAEDDIHAHVLRYYRDFSSIIENHGLGKILGVGDPDAEGFADRMKLRCTILIDNLEPRMRGKDKTMSCSSISLRRRHWLSTSITCCR</sequence>
<name>D0NS87_PHYIT</name>
<reference evidence="2" key="1">
    <citation type="journal article" date="2009" name="Nature">
        <title>Genome sequence and analysis of the Irish potato famine pathogen Phytophthora infestans.</title>
        <authorList>
            <consortium name="The Broad Institute Genome Sequencing Platform"/>
            <person name="Haas B.J."/>
            <person name="Kamoun S."/>
            <person name="Zody M.C."/>
            <person name="Jiang R.H."/>
            <person name="Handsaker R.E."/>
            <person name="Cano L.M."/>
            <person name="Grabherr M."/>
            <person name="Kodira C.D."/>
            <person name="Raffaele S."/>
            <person name="Torto-Alalibo T."/>
            <person name="Bozkurt T.O."/>
            <person name="Ah-Fong A.M."/>
            <person name="Alvarado L."/>
            <person name="Anderson V.L."/>
            <person name="Armstrong M.R."/>
            <person name="Avrova A."/>
            <person name="Baxter L."/>
            <person name="Beynon J."/>
            <person name="Boevink P.C."/>
            <person name="Bollmann S.R."/>
            <person name="Bos J.I."/>
            <person name="Bulone V."/>
            <person name="Cai G."/>
            <person name="Cakir C."/>
            <person name="Carrington J.C."/>
            <person name="Chawner M."/>
            <person name="Conti L."/>
            <person name="Costanzo S."/>
            <person name="Ewan R."/>
            <person name="Fahlgren N."/>
            <person name="Fischbach M.A."/>
            <person name="Fugelstad J."/>
            <person name="Gilroy E.M."/>
            <person name="Gnerre S."/>
            <person name="Green P.J."/>
            <person name="Grenville-Briggs L.J."/>
            <person name="Griffith J."/>
            <person name="Grunwald N.J."/>
            <person name="Horn K."/>
            <person name="Horner N.R."/>
            <person name="Hu C.H."/>
            <person name="Huitema E."/>
            <person name="Jeong D.H."/>
            <person name="Jones A.M."/>
            <person name="Jones J.D."/>
            <person name="Jones R.W."/>
            <person name="Karlsson E.K."/>
            <person name="Kunjeti S.G."/>
            <person name="Lamour K."/>
            <person name="Liu Z."/>
            <person name="Ma L."/>
            <person name="Maclean D."/>
            <person name="Chibucos M.C."/>
            <person name="McDonald H."/>
            <person name="McWalters J."/>
            <person name="Meijer H.J."/>
            <person name="Morgan W."/>
            <person name="Morris P.F."/>
            <person name="Munro C.A."/>
            <person name="O'Neill K."/>
            <person name="Ospina-Giraldo M."/>
            <person name="Pinzon A."/>
            <person name="Pritchard L."/>
            <person name="Ramsahoye B."/>
            <person name="Ren Q."/>
            <person name="Restrepo S."/>
            <person name="Roy S."/>
            <person name="Sadanandom A."/>
            <person name="Savidor A."/>
            <person name="Schornack S."/>
            <person name="Schwartz D.C."/>
            <person name="Schumann U.D."/>
            <person name="Schwessinger B."/>
            <person name="Seyer L."/>
            <person name="Sharpe T."/>
            <person name="Silvar C."/>
            <person name="Song J."/>
            <person name="Studholme D.J."/>
            <person name="Sykes S."/>
            <person name="Thines M."/>
            <person name="van de Vondervoort P.J."/>
            <person name="Phuntumart V."/>
            <person name="Wawra S."/>
            <person name="Weide R."/>
            <person name="Win J."/>
            <person name="Young C."/>
            <person name="Zhou S."/>
            <person name="Fry W."/>
            <person name="Meyers B.C."/>
            <person name="van West P."/>
            <person name="Ristaino J."/>
            <person name="Govers F."/>
            <person name="Birch P.R."/>
            <person name="Whisson S.C."/>
            <person name="Judelson H.S."/>
            <person name="Nusbaum C."/>
        </authorList>
    </citation>
    <scope>NUCLEOTIDE SEQUENCE [LARGE SCALE GENOMIC DNA]</scope>
    <source>
        <strain evidence="2">T30-4</strain>
    </source>
</reference>
<dbReference type="RefSeq" id="XP_002897935.1">
    <property type="nucleotide sequence ID" value="XM_002897889.1"/>
</dbReference>